<comment type="caution">
    <text evidence="2">The sequence shown here is derived from an EMBL/GenBank/DDBJ whole genome shotgun (WGS) entry which is preliminary data.</text>
</comment>
<dbReference type="EMBL" id="PQXN01000121">
    <property type="protein sequence ID" value="TGO53562.1"/>
    <property type="molecule type" value="Genomic_DNA"/>
</dbReference>
<feature type="region of interest" description="Disordered" evidence="1">
    <location>
        <begin position="115"/>
        <end position="157"/>
    </location>
</feature>
<reference evidence="2 3" key="1">
    <citation type="submission" date="2017-12" db="EMBL/GenBank/DDBJ databases">
        <title>Comparative genomics of Botrytis spp.</title>
        <authorList>
            <person name="Valero-Jimenez C.A."/>
            <person name="Tapia P."/>
            <person name="Veloso J."/>
            <person name="Silva-Moreno E."/>
            <person name="Staats M."/>
            <person name="Valdes J.H."/>
            <person name="Van Kan J.A.L."/>
        </authorList>
    </citation>
    <scope>NUCLEOTIDE SEQUENCE [LARGE SCALE GENOMIC DNA]</scope>
    <source>
        <strain evidence="2 3">MUCL11595</strain>
    </source>
</reference>
<dbReference type="OrthoDB" id="3545494at2759"/>
<keyword evidence="3" id="KW-1185">Reference proteome</keyword>
<evidence type="ECO:0000256" key="1">
    <source>
        <dbReference type="SAM" id="MobiDB-lite"/>
    </source>
</evidence>
<dbReference type="AlphaFoldDB" id="A0A4Z1I2A6"/>
<accession>A0A4Z1I2A6</accession>
<feature type="compositionally biased region" description="Basic and acidic residues" evidence="1">
    <location>
        <begin position="125"/>
        <end position="135"/>
    </location>
</feature>
<evidence type="ECO:0000313" key="2">
    <source>
        <dbReference type="EMBL" id="TGO53562.1"/>
    </source>
</evidence>
<organism evidence="2 3">
    <name type="scientific">Botryotinia convoluta</name>
    <dbReference type="NCBI Taxonomy" id="54673"/>
    <lineage>
        <taxon>Eukaryota</taxon>
        <taxon>Fungi</taxon>
        <taxon>Dikarya</taxon>
        <taxon>Ascomycota</taxon>
        <taxon>Pezizomycotina</taxon>
        <taxon>Leotiomycetes</taxon>
        <taxon>Helotiales</taxon>
        <taxon>Sclerotiniaceae</taxon>
        <taxon>Botryotinia</taxon>
    </lineage>
</organism>
<gene>
    <name evidence="2" type="ORF">BCON_0121g00380</name>
</gene>
<protein>
    <submittedName>
        <fullName evidence="2">Uncharacterized protein</fullName>
    </submittedName>
</protein>
<dbReference type="Proteomes" id="UP000297527">
    <property type="component" value="Unassembled WGS sequence"/>
</dbReference>
<proteinExistence type="predicted"/>
<name>A0A4Z1I2A6_9HELO</name>
<evidence type="ECO:0000313" key="3">
    <source>
        <dbReference type="Proteomes" id="UP000297527"/>
    </source>
</evidence>
<sequence>MEIDTTSATVDSTPTNVAAAAAAAVPQSIIAFDTMLAEYKTTGDKEYHYDIIPIPDLLRHLSERGIQPSFRDAMVVMLLLDDENRALAHQNFLFTHGTSNCFVAENSNLVYEEEDYADSEVGDVSPDHHVDKADMMDVEQSELSSDHSTQHQASEEL</sequence>